<dbReference type="Pfam" id="PF12833">
    <property type="entry name" value="HTH_18"/>
    <property type="match status" value="1"/>
</dbReference>
<name>A0A174CZT0_9FIRM</name>
<keyword evidence="3" id="KW-0804">Transcription</keyword>
<dbReference type="PROSITE" id="PS01124">
    <property type="entry name" value="HTH_ARAC_FAMILY_2"/>
    <property type="match status" value="1"/>
</dbReference>
<feature type="domain" description="HTH araC/xylS-type" evidence="4">
    <location>
        <begin position="221"/>
        <end position="318"/>
    </location>
</feature>
<dbReference type="InterPro" id="IPR009057">
    <property type="entry name" value="Homeodomain-like_sf"/>
</dbReference>
<dbReference type="PRINTS" id="PR00032">
    <property type="entry name" value="HTHARAC"/>
</dbReference>
<dbReference type="InterPro" id="IPR020449">
    <property type="entry name" value="Tscrpt_reg_AraC-type_HTH"/>
</dbReference>
<dbReference type="GO" id="GO:0003700">
    <property type="term" value="F:DNA-binding transcription factor activity"/>
    <property type="evidence" value="ECO:0007669"/>
    <property type="project" value="InterPro"/>
</dbReference>
<dbReference type="PROSITE" id="PS00041">
    <property type="entry name" value="HTH_ARAC_FAMILY_1"/>
    <property type="match status" value="1"/>
</dbReference>
<dbReference type="InterPro" id="IPR011051">
    <property type="entry name" value="RmlC_Cupin_sf"/>
</dbReference>
<dbReference type="Proteomes" id="UP000095706">
    <property type="component" value="Unassembled WGS sequence"/>
</dbReference>
<dbReference type="InterPro" id="IPR018062">
    <property type="entry name" value="HTH_AraC-typ_CS"/>
</dbReference>
<dbReference type="InterPro" id="IPR014710">
    <property type="entry name" value="RmlC-like_jellyroll"/>
</dbReference>
<dbReference type="SMART" id="SM00342">
    <property type="entry name" value="HTH_ARAC"/>
    <property type="match status" value="1"/>
</dbReference>
<dbReference type="InterPro" id="IPR003313">
    <property type="entry name" value="AraC-bd"/>
</dbReference>
<evidence type="ECO:0000313" key="5">
    <source>
        <dbReference type="EMBL" id="CUO17579.1"/>
    </source>
</evidence>
<evidence type="ECO:0000256" key="1">
    <source>
        <dbReference type="ARBA" id="ARBA00023015"/>
    </source>
</evidence>
<dbReference type="RefSeq" id="WP_055227313.1">
    <property type="nucleotide sequence ID" value="NZ_CAXSRP010000002.1"/>
</dbReference>
<dbReference type="PANTHER" id="PTHR43280">
    <property type="entry name" value="ARAC-FAMILY TRANSCRIPTIONAL REGULATOR"/>
    <property type="match status" value="1"/>
</dbReference>
<evidence type="ECO:0000313" key="6">
    <source>
        <dbReference type="Proteomes" id="UP000095706"/>
    </source>
</evidence>
<keyword evidence="2" id="KW-0238">DNA-binding</keyword>
<evidence type="ECO:0000259" key="4">
    <source>
        <dbReference type="PROSITE" id="PS01124"/>
    </source>
</evidence>
<dbReference type="SUPFAM" id="SSF51182">
    <property type="entry name" value="RmlC-like cupins"/>
    <property type="match status" value="1"/>
</dbReference>
<evidence type="ECO:0000256" key="3">
    <source>
        <dbReference type="ARBA" id="ARBA00023163"/>
    </source>
</evidence>
<proteinExistence type="predicted"/>
<dbReference type="GO" id="GO:0043565">
    <property type="term" value="F:sequence-specific DNA binding"/>
    <property type="evidence" value="ECO:0007669"/>
    <property type="project" value="InterPro"/>
</dbReference>
<dbReference type="InterPro" id="IPR018060">
    <property type="entry name" value="HTH_AraC"/>
</dbReference>
<dbReference type="Gene3D" id="1.10.10.60">
    <property type="entry name" value="Homeodomain-like"/>
    <property type="match status" value="2"/>
</dbReference>
<organism evidence="5 6">
    <name type="scientific">Fusicatenibacter saccharivorans</name>
    <dbReference type="NCBI Taxonomy" id="1150298"/>
    <lineage>
        <taxon>Bacteria</taxon>
        <taxon>Bacillati</taxon>
        <taxon>Bacillota</taxon>
        <taxon>Clostridia</taxon>
        <taxon>Lachnospirales</taxon>
        <taxon>Lachnospiraceae</taxon>
        <taxon>Fusicatenibacter</taxon>
    </lineage>
</organism>
<evidence type="ECO:0000256" key="2">
    <source>
        <dbReference type="ARBA" id="ARBA00023125"/>
    </source>
</evidence>
<dbReference type="Gene3D" id="2.60.120.10">
    <property type="entry name" value="Jelly Rolls"/>
    <property type="match status" value="1"/>
</dbReference>
<dbReference type="AlphaFoldDB" id="A0A174CZT0"/>
<gene>
    <name evidence="5" type="primary">rhaR_1</name>
    <name evidence="5" type="ORF">ERS852406_01421</name>
</gene>
<protein>
    <submittedName>
        <fullName evidence="5">L-rhamnose operon transcriptional activator rhaR</fullName>
    </submittedName>
</protein>
<reference evidence="5 6" key="1">
    <citation type="submission" date="2015-09" db="EMBL/GenBank/DDBJ databases">
        <authorList>
            <consortium name="Pathogen Informatics"/>
        </authorList>
    </citation>
    <scope>NUCLEOTIDE SEQUENCE [LARGE SCALE GENOMIC DNA]</scope>
    <source>
        <strain evidence="5 6">2789STDY5608849</strain>
    </source>
</reference>
<dbReference type="Pfam" id="PF02311">
    <property type="entry name" value="AraC_binding"/>
    <property type="match status" value="1"/>
</dbReference>
<accession>A0A174CZT0</accession>
<dbReference type="EMBL" id="CYYV01000006">
    <property type="protein sequence ID" value="CUO17579.1"/>
    <property type="molecule type" value="Genomic_DNA"/>
</dbReference>
<dbReference type="SUPFAM" id="SSF46689">
    <property type="entry name" value="Homeodomain-like"/>
    <property type="match status" value="1"/>
</dbReference>
<sequence length="322" mass="37628">MKQEIIADLSRITEEEQAILDGKTEVEKERYSSGQKFVMDAGKLLERGKLIDIRPHTRFIRFPAHSHNYVEMIYMCQGSTVHTINGDRIELKTGELLILNQNAVQEIEPAGRGDIAVNFLILPEFFDQTLRMIGAEENQLKDFIVGCLKSGEVPLCYLHYRIADVLPVQNLIENLVWTLLHHQSNKRSINQITMGLLFLQLMNYTERVQVGEQYFEQEMLLGVYRYIEEHYREGSLSELAEELHYDFYTLSRMIRRLTGKNYTELVQNKRLTQAAYLLETTGLSVADIGERVGYENMSYFHRIFKERYGISPKKYRVEKKIE</sequence>
<dbReference type="PANTHER" id="PTHR43280:SF28">
    <property type="entry name" value="HTH-TYPE TRANSCRIPTIONAL ACTIVATOR RHAS"/>
    <property type="match status" value="1"/>
</dbReference>
<keyword evidence="1" id="KW-0805">Transcription regulation</keyword>